<organism evidence="2 3">
    <name type="scientific">Fusarium poae</name>
    <dbReference type="NCBI Taxonomy" id="36050"/>
    <lineage>
        <taxon>Eukaryota</taxon>
        <taxon>Fungi</taxon>
        <taxon>Dikarya</taxon>
        <taxon>Ascomycota</taxon>
        <taxon>Pezizomycotina</taxon>
        <taxon>Sordariomycetes</taxon>
        <taxon>Hypocreomycetidae</taxon>
        <taxon>Hypocreales</taxon>
        <taxon>Nectriaceae</taxon>
        <taxon>Fusarium</taxon>
    </lineage>
</organism>
<gene>
    <name evidence="2" type="ORF">FPOA_07028</name>
</gene>
<evidence type="ECO:0000313" key="2">
    <source>
        <dbReference type="EMBL" id="OBS20689.1"/>
    </source>
</evidence>
<reference evidence="2 3" key="1">
    <citation type="submission" date="2016-06" db="EMBL/GenBank/DDBJ databases">
        <title>Living apart together: crosstalk between the core and supernumerary genomes in a fungal plant pathogen.</title>
        <authorList>
            <person name="Vanheule A."/>
            <person name="Audenaert K."/>
            <person name="Warris S."/>
            <person name="Van De Geest H."/>
            <person name="Schijlen E."/>
            <person name="Hofte M."/>
            <person name="De Saeger S."/>
            <person name="Haesaert G."/>
            <person name="Waalwijk C."/>
            <person name="Van Der Lee T."/>
        </authorList>
    </citation>
    <scope>NUCLEOTIDE SEQUENCE [LARGE SCALE GENOMIC DNA]</scope>
    <source>
        <strain evidence="2 3">2516</strain>
    </source>
</reference>
<evidence type="ECO:0000313" key="3">
    <source>
        <dbReference type="Proteomes" id="UP000091967"/>
    </source>
</evidence>
<evidence type="ECO:0000256" key="1">
    <source>
        <dbReference type="SAM" id="MobiDB-lite"/>
    </source>
</evidence>
<name>A0A1B8AJE0_FUSPO</name>
<keyword evidence="3" id="KW-1185">Reference proteome</keyword>
<feature type="compositionally biased region" description="Polar residues" evidence="1">
    <location>
        <begin position="1"/>
        <end position="21"/>
    </location>
</feature>
<dbReference type="EMBL" id="LYXU01000003">
    <property type="protein sequence ID" value="OBS20689.1"/>
    <property type="molecule type" value="Genomic_DNA"/>
</dbReference>
<accession>A0A1B8AJE0</accession>
<protein>
    <submittedName>
        <fullName evidence="2">Uncharacterized protein</fullName>
    </submittedName>
</protein>
<dbReference type="AlphaFoldDB" id="A0A1B8AJE0"/>
<dbReference type="Proteomes" id="UP000091967">
    <property type="component" value="Unassembled WGS sequence"/>
</dbReference>
<proteinExistence type="predicted"/>
<feature type="region of interest" description="Disordered" evidence="1">
    <location>
        <begin position="1"/>
        <end position="28"/>
    </location>
</feature>
<sequence length="130" mass="15284">MSQPQRRGRPTGSTVNQNAVTERSARRWIADKHPIEKSEVDSLVGYLRKRPNSDWSAEDEAKVKRKREASDMKVARGILEQTSRPYLLNLWKIWLRLRRSSPVSVISPMYQLRYLPAEMTTNERGYDYLY</sequence>
<comment type="caution">
    <text evidence="2">The sequence shown here is derived from an EMBL/GenBank/DDBJ whole genome shotgun (WGS) entry which is preliminary data.</text>
</comment>